<dbReference type="STRING" id="930131.SAMN05216389_10468"/>
<dbReference type="OrthoDB" id="9802248at2"/>
<evidence type="ECO:0000259" key="1">
    <source>
        <dbReference type="SMART" id="SM00849"/>
    </source>
</evidence>
<dbReference type="AlphaFoldDB" id="A0A1I0AWQ5"/>
<dbReference type="PANTHER" id="PTHR42951:SF17">
    <property type="entry name" value="METALLO-BETA-LACTAMASE DOMAIN-CONTAINING PROTEIN"/>
    <property type="match status" value="1"/>
</dbReference>
<feature type="domain" description="Metallo-beta-lactamase" evidence="1">
    <location>
        <begin position="38"/>
        <end position="248"/>
    </location>
</feature>
<dbReference type="InterPro" id="IPR050855">
    <property type="entry name" value="NDM-1-like"/>
</dbReference>
<gene>
    <name evidence="2" type="ORF">SAMN05216389_10468</name>
</gene>
<dbReference type="Gene3D" id="3.60.15.10">
    <property type="entry name" value="Ribonuclease Z/Hydroxyacylglutathione hydrolase-like"/>
    <property type="match status" value="1"/>
</dbReference>
<dbReference type="PANTHER" id="PTHR42951">
    <property type="entry name" value="METALLO-BETA-LACTAMASE DOMAIN-CONTAINING"/>
    <property type="match status" value="1"/>
</dbReference>
<dbReference type="Pfam" id="PF00753">
    <property type="entry name" value="Lactamase_B"/>
    <property type="match status" value="1"/>
</dbReference>
<dbReference type="InterPro" id="IPR001279">
    <property type="entry name" value="Metallo-B-lactamas"/>
</dbReference>
<keyword evidence="3" id="KW-1185">Reference proteome</keyword>
<reference evidence="2 3" key="1">
    <citation type="submission" date="2016-10" db="EMBL/GenBank/DDBJ databases">
        <authorList>
            <person name="de Groot N.N."/>
        </authorList>
    </citation>
    <scope>NUCLEOTIDE SEQUENCE [LARGE SCALE GENOMIC DNA]</scope>
    <source>
        <strain evidence="2 3">IBRC-M 10780</strain>
    </source>
</reference>
<dbReference type="InterPro" id="IPR036866">
    <property type="entry name" value="RibonucZ/Hydroxyglut_hydro"/>
</dbReference>
<dbReference type="SMART" id="SM00849">
    <property type="entry name" value="Lactamase_B"/>
    <property type="match status" value="1"/>
</dbReference>
<dbReference type="CDD" id="cd07721">
    <property type="entry name" value="yflN-like_MBL-fold"/>
    <property type="match status" value="1"/>
</dbReference>
<dbReference type="Proteomes" id="UP000198618">
    <property type="component" value="Unassembled WGS sequence"/>
</dbReference>
<dbReference type="EMBL" id="FOHE01000004">
    <property type="protein sequence ID" value="SES98812.1"/>
    <property type="molecule type" value="Genomic_DNA"/>
</dbReference>
<sequence length="288" mass="32179">MGKDINKSEDHKFIPMTSIASKTGQEVGTDVYYYTDQIVNIILIGNPDDDKWVLVDAGLPGSAQEIKETIRNRFGTEKIPEAIILTHGHFDHVGSLVDLLEEWQVPVYAHELEFPYLTGERSYPEPDVTVEGGLLAKISAMYPNEPINISPYLKALPQDQQIPGLEGWKWIHTPGHSPGHVSFYRESDSLLLSGDAFITVRQDSFSKVFVQEPEVNGPPRYLTTDWKAAKRSVETLADLNPAIVIPGHGQAMGGLDLKEGLRSLKQTFDKVALPDYGKYVDDQEERPH</sequence>
<dbReference type="SUPFAM" id="SSF56281">
    <property type="entry name" value="Metallo-hydrolase/oxidoreductase"/>
    <property type="match status" value="1"/>
</dbReference>
<evidence type="ECO:0000313" key="3">
    <source>
        <dbReference type="Proteomes" id="UP000198618"/>
    </source>
</evidence>
<evidence type="ECO:0000313" key="2">
    <source>
        <dbReference type="EMBL" id="SES98812.1"/>
    </source>
</evidence>
<dbReference type="RefSeq" id="WP_090867847.1">
    <property type="nucleotide sequence ID" value="NZ_FOHE01000004.1"/>
</dbReference>
<accession>A0A1I0AWQ5</accession>
<protein>
    <submittedName>
        <fullName evidence="2">Glyoxylase, beta-lactamase superfamily II</fullName>
    </submittedName>
</protein>
<name>A0A1I0AWQ5_9BACI</name>
<proteinExistence type="predicted"/>
<organism evidence="2 3">
    <name type="scientific">Oceanobacillus limi</name>
    <dbReference type="NCBI Taxonomy" id="930131"/>
    <lineage>
        <taxon>Bacteria</taxon>
        <taxon>Bacillati</taxon>
        <taxon>Bacillota</taxon>
        <taxon>Bacilli</taxon>
        <taxon>Bacillales</taxon>
        <taxon>Bacillaceae</taxon>
        <taxon>Oceanobacillus</taxon>
    </lineage>
</organism>